<keyword evidence="2" id="KW-1185">Reference proteome</keyword>
<accession>A0A1B7N6Z8</accession>
<gene>
    <name evidence="1" type="ORF">K503DRAFT_864483</name>
</gene>
<dbReference type="AlphaFoldDB" id="A0A1B7N6Z8"/>
<name>A0A1B7N6Z8_9AGAM</name>
<dbReference type="InterPro" id="IPR032675">
    <property type="entry name" value="LRR_dom_sf"/>
</dbReference>
<evidence type="ECO:0008006" key="3">
    <source>
        <dbReference type="Google" id="ProtNLM"/>
    </source>
</evidence>
<protein>
    <recommendedName>
        <fullName evidence="3">F-box domain-containing protein</fullName>
    </recommendedName>
</protein>
<sequence length="449" mass="50259">MASIRSVLITQAQHPELFFLIHSLTKHLLGAALPSLTFQTISRARNTPILAIHAARVRALRISKDEDVHLLTNLPIKTCVFPRLLSLSWMRTNAKGLHLFLSPTLRHCFLSTLHPGLRSIGTRCAVLEELSLCLEDPPWAPTAPATHALLFDAVRSCKKLVKLSCAPLTSVAWKYLSNLHTLLSVEIQGLSCQLDQDNLKFAPFLNITALEFSVDMAEYVITLVQQSEFPSLKKFSFALQSEALSWAEVEQLFCALSRCKACQTLEYIGIYSHPPAIQDHSVDTFTAIRRLFCFRQLQTLHVSIRSSVCLDNDLLLEAMSSWPHIRCLELRDRHLPRQPAVTFRGLFAALRLCPQLDTLQLPIDTVNIDINPEAESFQHPSLLTLCICCSSVAHAEVVARIIFFMLPSVVGIAYPGGHVQESQLLAYRATSSHLTFFRSSAVFRRNITG</sequence>
<dbReference type="STRING" id="1314800.A0A1B7N6Z8"/>
<organism evidence="1 2">
    <name type="scientific">Rhizopogon vinicolor AM-OR11-026</name>
    <dbReference type="NCBI Taxonomy" id="1314800"/>
    <lineage>
        <taxon>Eukaryota</taxon>
        <taxon>Fungi</taxon>
        <taxon>Dikarya</taxon>
        <taxon>Basidiomycota</taxon>
        <taxon>Agaricomycotina</taxon>
        <taxon>Agaricomycetes</taxon>
        <taxon>Agaricomycetidae</taxon>
        <taxon>Boletales</taxon>
        <taxon>Suillineae</taxon>
        <taxon>Rhizopogonaceae</taxon>
        <taxon>Rhizopogon</taxon>
    </lineage>
</organism>
<dbReference type="EMBL" id="KV448205">
    <property type="protein sequence ID" value="OAX40629.1"/>
    <property type="molecule type" value="Genomic_DNA"/>
</dbReference>
<dbReference type="InParanoid" id="A0A1B7N6Z8"/>
<evidence type="ECO:0000313" key="1">
    <source>
        <dbReference type="EMBL" id="OAX40629.1"/>
    </source>
</evidence>
<dbReference type="OrthoDB" id="3543113at2759"/>
<dbReference type="Gene3D" id="3.80.10.10">
    <property type="entry name" value="Ribonuclease Inhibitor"/>
    <property type="match status" value="1"/>
</dbReference>
<dbReference type="Proteomes" id="UP000092154">
    <property type="component" value="Unassembled WGS sequence"/>
</dbReference>
<evidence type="ECO:0000313" key="2">
    <source>
        <dbReference type="Proteomes" id="UP000092154"/>
    </source>
</evidence>
<reference evidence="1 2" key="1">
    <citation type="submission" date="2016-06" db="EMBL/GenBank/DDBJ databases">
        <title>Comparative genomics of the ectomycorrhizal sister species Rhizopogon vinicolor and Rhizopogon vesiculosus (Basidiomycota: Boletales) reveals a divergence of the mating type B locus.</title>
        <authorList>
            <consortium name="DOE Joint Genome Institute"/>
            <person name="Mujic A.B."/>
            <person name="Kuo A."/>
            <person name="Tritt A."/>
            <person name="Lipzen A."/>
            <person name="Chen C."/>
            <person name="Johnson J."/>
            <person name="Sharma A."/>
            <person name="Barry K."/>
            <person name="Grigoriev I.V."/>
            <person name="Spatafora J.W."/>
        </authorList>
    </citation>
    <scope>NUCLEOTIDE SEQUENCE [LARGE SCALE GENOMIC DNA]</scope>
    <source>
        <strain evidence="1 2">AM-OR11-026</strain>
    </source>
</reference>
<proteinExistence type="predicted"/>